<name>A0A2T2YBT7_9BACT</name>
<accession>A0A2T2YBT7</accession>
<proteinExistence type="predicted"/>
<dbReference type="EMBL" id="PYFT01000001">
    <property type="protein sequence ID" value="PSR52977.1"/>
    <property type="molecule type" value="Genomic_DNA"/>
</dbReference>
<organism evidence="1 2">
    <name type="scientific">Adhaeribacter arboris</name>
    <dbReference type="NCBI Taxonomy" id="2072846"/>
    <lineage>
        <taxon>Bacteria</taxon>
        <taxon>Pseudomonadati</taxon>
        <taxon>Bacteroidota</taxon>
        <taxon>Cytophagia</taxon>
        <taxon>Cytophagales</taxon>
        <taxon>Hymenobacteraceae</taxon>
        <taxon>Adhaeribacter</taxon>
    </lineage>
</organism>
<dbReference type="OrthoDB" id="659934at2"/>
<keyword evidence="2" id="KW-1185">Reference proteome</keyword>
<evidence type="ECO:0000313" key="2">
    <source>
        <dbReference type="Proteomes" id="UP000240357"/>
    </source>
</evidence>
<sequence length="399" mass="46044">MPKSLVCQSCSVAVIEDAFFCHNCGLQVKCKGCGEKVISGSKNCSHCGLPVIKTSHSTSINTFKLRENKEERIYEIEFTNEVGKEIKEVIADLLKNKLTPTDNEEQNVGQLVTTESVKQAEVKELIPAPTTVTSPQLEVTPLPIFHTGQEDREAVYPHLNDLEIRLDCKENEWLLLFSFYNSNFGANTFTKDIIWQLYKDKRKTETRFKNLGTNWRSLFKKYLATVKENEFRFTNAGLQKVKSLLRINHDNAENNFVARKSNSVSNTRMNTIRTMPVSRKVVANSIVPNEFDVYKNEYKEALEAFFRRKNPGNGNPNRIITIAYYITKINHQEYFTEGNIDYAYRILNLNNKPAHLKQIIINLKNERLWFQKIIDNTTTGWKLTRQGEIYVEEKLPARA</sequence>
<reference evidence="1 2" key="1">
    <citation type="submission" date="2018-03" db="EMBL/GenBank/DDBJ databases">
        <title>Adhaeribacter sp. HMF7605 Genome sequencing and assembly.</title>
        <authorList>
            <person name="Kang H."/>
            <person name="Kang J."/>
            <person name="Cha I."/>
            <person name="Kim H."/>
            <person name="Joh K."/>
        </authorList>
    </citation>
    <scope>NUCLEOTIDE SEQUENCE [LARGE SCALE GENOMIC DNA]</scope>
    <source>
        <strain evidence="1 2">HMF7605</strain>
    </source>
</reference>
<dbReference type="Proteomes" id="UP000240357">
    <property type="component" value="Unassembled WGS sequence"/>
</dbReference>
<comment type="caution">
    <text evidence="1">The sequence shown here is derived from an EMBL/GenBank/DDBJ whole genome shotgun (WGS) entry which is preliminary data.</text>
</comment>
<gene>
    <name evidence="1" type="ORF">AHMF7605_05270</name>
</gene>
<evidence type="ECO:0008006" key="3">
    <source>
        <dbReference type="Google" id="ProtNLM"/>
    </source>
</evidence>
<dbReference type="AlphaFoldDB" id="A0A2T2YBT7"/>
<protein>
    <recommendedName>
        <fullName evidence="3">DZANK-type domain-containing protein</fullName>
    </recommendedName>
</protein>
<dbReference type="RefSeq" id="WP_106927145.1">
    <property type="nucleotide sequence ID" value="NZ_PYFT01000001.1"/>
</dbReference>
<evidence type="ECO:0000313" key="1">
    <source>
        <dbReference type="EMBL" id="PSR52977.1"/>
    </source>
</evidence>